<comment type="caution">
    <text evidence="6">The sequence shown here is derived from an EMBL/GenBank/DDBJ whole genome shotgun (WGS) entry which is preliminary data.</text>
</comment>
<dbReference type="InterPro" id="IPR037120">
    <property type="entry name" value="Haem_peroxidase_sf_animal"/>
</dbReference>
<keyword evidence="2" id="KW-0964">Secreted</keyword>
<evidence type="ECO:0000256" key="5">
    <source>
        <dbReference type="SAM" id="SignalP"/>
    </source>
</evidence>
<evidence type="ECO:0000256" key="2">
    <source>
        <dbReference type="ARBA" id="ARBA00022525"/>
    </source>
</evidence>
<reference evidence="6 7" key="1">
    <citation type="journal article" date="2023" name="Nucleic Acids Res.">
        <title>The hologenome of Daphnia magna reveals possible DNA methylation and microbiome-mediated evolution of the host genome.</title>
        <authorList>
            <person name="Chaturvedi A."/>
            <person name="Li X."/>
            <person name="Dhandapani V."/>
            <person name="Marshall H."/>
            <person name="Kissane S."/>
            <person name="Cuenca-Cambronero M."/>
            <person name="Asole G."/>
            <person name="Calvet F."/>
            <person name="Ruiz-Romero M."/>
            <person name="Marangio P."/>
            <person name="Guigo R."/>
            <person name="Rago D."/>
            <person name="Mirbahai L."/>
            <person name="Eastwood N."/>
            <person name="Colbourne J.K."/>
            <person name="Zhou J."/>
            <person name="Mallon E."/>
            <person name="Orsini L."/>
        </authorList>
    </citation>
    <scope>NUCLEOTIDE SEQUENCE [LARGE SCALE GENOMIC DNA]</scope>
    <source>
        <strain evidence="6">LRV0_1</strain>
    </source>
</reference>
<keyword evidence="3" id="KW-0560">Oxidoreductase</keyword>
<dbReference type="PANTHER" id="PTHR11475">
    <property type="entry name" value="OXIDASE/PEROXIDASE"/>
    <property type="match status" value="1"/>
</dbReference>
<dbReference type="InterPro" id="IPR019791">
    <property type="entry name" value="Haem_peroxidase_animal"/>
</dbReference>
<feature type="chain" id="PRO_5045278981" description="Double oxidase: two peroxidase domains" evidence="5">
    <location>
        <begin position="27"/>
        <end position="793"/>
    </location>
</feature>
<evidence type="ECO:0008006" key="8">
    <source>
        <dbReference type="Google" id="ProtNLM"/>
    </source>
</evidence>
<dbReference type="PANTHER" id="PTHR11475:SF4">
    <property type="entry name" value="CHORION PEROXIDASE"/>
    <property type="match status" value="1"/>
</dbReference>
<keyword evidence="5" id="KW-0732">Signal</keyword>
<dbReference type="SUPFAM" id="SSF48113">
    <property type="entry name" value="Heme-dependent peroxidases"/>
    <property type="match status" value="1"/>
</dbReference>
<evidence type="ECO:0000313" key="7">
    <source>
        <dbReference type="Proteomes" id="UP001234178"/>
    </source>
</evidence>
<dbReference type="CDD" id="cd09823">
    <property type="entry name" value="peroxinectin_like"/>
    <property type="match status" value="1"/>
</dbReference>
<name>A0ABR0AXP3_9CRUS</name>
<evidence type="ECO:0000256" key="3">
    <source>
        <dbReference type="ARBA" id="ARBA00022559"/>
    </source>
</evidence>
<organism evidence="6 7">
    <name type="scientific">Daphnia magna</name>
    <dbReference type="NCBI Taxonomy" id="35525"/>
    <lineage>
        <taxon>Eukaryota</taxon>
        <taxon>Metazoa</taxon>
        <taxon>Ecdysozoa</taxon>
        <taxon>Arthropoda</taxon>
        <taxon>Crustacea</taxon>
        <taxon>Branchiopoda</taxon>
        <taxon>Diplostraca</taxon>
        <taxon>Cladocera</taxon>
        <taxon>Anomopoda</taxon>
        <taxon>Daphniidae</taxon>
        <taxon>Daphnia</taxon>
    </lineage>
</organism>
<evidence type="ECO:0000313" key="6">
    <source>
        <dbReference type="EMBL" id="KAK4029900.1"/>
    </source>
</evidence>
<dbReference type="InterPro" id="IPR010255">
    <property type="entry name" value="Haem_peroxidase_sf"/>
</dbReference>
<protein>
    <recommendedName>
        <fullName evidence="8">Double oxidase: two peroxidase domains</fullName>
    </recommendedName>
</protein>
<dbReference type="Proteomes" id="UP001234178">
    <property type="component" value="Unassembled WGS sequence"/>
</dbReference>
<dbReference type="Pfam" id="PF03098">
    <property type="entry name" value="An_peroxidase"/>
    <property type="match status" value="1"/>
</dbReference>
<gene>
    <name evidence="6" type="ORF">OUZ56_022857</name>
</gene>
<evidence type="ECO:0000256" key="1">
    <source>
        <dbReference type="ARBA" id="ARBA00004613"/>
    </source>
</evidence>
<comment type="subcellular location">
    <subcellularLocation>
        <location evidence="1">Secreted</location>
    </subcellularLocation>
</comment>
<dbReference type="PRINTS" id="PR00457">
    <property type="entry name" value="ANPEROXIDASE"/>
</dbReference>
<keyword evidence="3" id="KW-0575">Peroxidase</keyword>
<feature type="signal peptide" evidence="5">
    <location>
        <begin position="1"/>
        <end position="26"/>
    </location>
</feature>
<proteinExistence type="predicted"/>
<keyword evidence="4" id="KW-0325">Glycoprotein</keyword>
<keyword evidence="7" id="KW-1185">Reference proteome</keyword>
<evidence type="ECO:0000256" key="4">
    <source>
        <dbReference type="ARBA" id="ARBA00023180"/>
    </source>
</evidence>
<dbReference type="PROSITE" id="PS50292">
    <property type="entry name" value="PEROXIDASE_3"/>
    <property type="match status" value="1"/>
</dbReference>
<dbReference type="EMBL" id="JAOYFB010000039">
    <property type="protein sequence ID" value="KAK4029900.1"/>
    <property type="molecule type" value="Genomic_DNA"/>
</dbReference>
<dbReference type="Gene3D" id="1.10.640.10">
    <property type="entry name" value="Haem peroxidase domain superfamily, animal type"/>
    <property type="match status" value="1"/>
</dbReference>
<sequence length="793" mass="88417">MLRPILAGRCPCHILIILMLANSLTSQSVASEVKEPELDVRSNNNEELDRNYLATLIERFDALAAAAKKEEQEAEEMVASIPTEQIEEALRFGQQYVEEWKQLEQRIAKEDENRFMLQGTSDKNGGTLLSPAAKYSARFAFVRHNPAAMAQSKEAAVDYVARQYLSDRLAIPAGKIGSVSRLATSSNVTDRQAELPPLSPCDFNSKFRTVDGSCNSNYQPRYGQAGTIFQRLLDFNIYADNVARFRVSVNGQPLPSPRLISTTIVLNDTVPDPSVTLLTMQWGQFLDHDLTLTPTFTKSDGSAVECCSRAQIGRDLFPPPHPECAAIMVPTNDPKYNPDPSSASVTCMNFVRSTFGKDLSGNIPRTRQHVNALTHWIDGSNVYGSSASHAAALRDLSSFNGKLKVSFINGRQFLPPGPNCCPGGAGAVWPNVCTSTCFDAGDERVNEQPLLTVMHTIWVREHNRIADALYRVAPGQSSEFYYQQARRFVIAEMQHIIYNEYLPVMIGPELAAQVNSPEYYYLSHLNPAIFTEFSTAAFRMGHSQLRSFIRLFQSDGRRDDDQSFLLSNAFNEPQRILSRTFLDNSLRGMLQTPAQAVDHCFADDITSQLFKPAGQRLGFDLISLNIQRGRDHGLPPYVWMLYYLTGNYLQMSLPFTFDQLVPRIPLEVVSAMKNVYAYPRDIDLFVGGVSEKPLPKAVLGPTFASIFALQFVNLRRADRFFYSSNVGIDPNSLSRNQFAEIQKVSLAKIICDNSDGTITNIQPKAFRVPDNLLNKPVPCGNLPGIDFTKLLPL</sequence>
<accession>A0ABR0AXP3</accession>